<dbReference type="OrthoDB" id="411211at2759"/>
<gene>
    <name evidence="3" type="ORF">BD324DRAFT_681375</name>
</gene>
<dbReference type="Pfam" id="PF03676">
    <property type="entry name" value="PHAF1"/>
    <property type="match status" value="2"/>
</dbReference>
<name>A0A1Y1UGF6_9TREE</name>
<protein>
    <submittedName>
        <fullName evidence="3">Uncharacterized protein</fullName>
    </submittedName>
</protein>
<dbReference type="GeneID" id="33560926"/>
<dbReference type="RefSeq" id="XP_021870663.1">
    <property type="nucleotide sequence ID" value="XM_022019117.1"/>
</dbReference>
<dbReference type="EMBL" id="NBSH01000007">
    <property type="protein sequence ID" value="ORX36594.1"/>
    <property type="molecule type" value="Genomic_DNA"/>
</dbReference>
<evidence type="ECO:0000313" key="4">
    <source>
        <dbReference type="Proteomes" id="UP000193218"/>
    </source>
</evidence>
<dbReference type="GO" id="GO:0005802">
    <property type="term" value="C:trans-Golgi network"/>
    <property type="evidence" value="ECO:0007669"/>
    <property type="project" value="TreeGrafter"/>
</dbReference>
<dbReference type="AlphaFoldDB" id="A0A1Y1UGF6"/>
<feature type="compositionally biased region" description="Low complexity" evidence="2">
    <location>
        <begin position="316"/>
        <end position="330"/>
    </location>
</feature>
<organism evidence="3 4">
    <name type="scientific">Kockovaella imperatae</name>
    <dbReference type="NCBI Taxonomy" id="4999"/>
    <lineage>
        <taxon>Eukaryota</taxon>
        <taxon>Fungi</taxon>
        <taxon>Dikarya</taxon>
        <taxon>Basidiomycota</taxon>
        <taxon>Agaricomycotina</taxon>
        <taxon>Tremellomycetes</taxon>
        <taxon>Tremellales</taxon>
        <taxon>Cuniculitremaceae</taxon>
        <taxon>Kockovaella</taxon>
    </lineage>
</organism>
<evidence type="ECO:0000313" key="3">
    <source>
        <dbReference type="EMBL" id="ORX36594.1"/>
    </source>
</evidence>
<dbReference type="Proteomes" id="UP000193218">
    <property type="component" value="Unassembled WGS sequence"/>
</dbReference>
<dbReference type="InParanoid" id="A0A1Y1UGF6"/>
<accession>A0A1Y1UGF6</accession>
<evidence type="ECO:0000256" key="1">
    <source>
        <dbReference type="ARBA" id="ARBA00024339"/>
    </source>
</evidence>
<reference evidence="3 4" key="1">
    <citation type="submission" date="2017-03" db="EMBL/GenBank/DDBJ databases">
        <title>Widespread Adenine N6-methylation of Active Genes in Fungi.</title>
        <authorList>
            <consortium name="DOE Joint Genome Institute"/>
            <person name="Mondo S.J."/>
            <person name="Dannebaum R.O."/>
            <person name="Kuo R.C."/>
            <person name="Louie K.B."/>
            <person name="Bewick A.J."/>
            <person name="Labutti K."/>
            <person name="Haridas S."/>
            <person name="Kuo A."/>
            <person name="Salamov A."/>
            <person name="Ahrendt S.R."/>
            <person name="Lau R."/>
            <person name="Bowen B.P."/>
            <person name="Lipzen A."/>
            <person name="Sullivan W."/>
            <person name="Andreopoulos W.B."/>
            <person name="Clum A."/>
            <person name="Lindquist E."/>
            <person name="Daum C."/>
            <person name="Northen T.R."/>
            <person name="Ramamoorthy G."/>
            <person name="Schmitz R.J."/>
            <person name="Gryganskyi A."/>
            <person name="Culley D."/>
            <person name="Magnuson J."/>
            <person name="James T.Y."/>
            <person name="O'Malley M.A."/>
            <person name="Stajich J.E."/>
            <person name="Spatafora J.W."/>
            <person name="Visel A."/>
            <person name="Grigoriev I.V."/>
        </authorList>
    </citation>
    <scope>NUCLEOTIDE SEQUENCE [LARGE SCALE GENOMIC DNA]</scope>
    <source>
        <strain evidence="3 4">NRRL Y-17943</strain>
    </source>
</reference>
<evidence type="ECO:0000256" key="2">
    <source>
        <dbReference type="SAM" id="MobiDB-lite"/>
    </source>
</evidence>
<dbReference type="GO" id="GO:0043001">
    <property type="term" value="P:Golgi to plasma membrane protein transport"/>
    <property type="evidence" value="ECO:0007669"/>
    <property type="project" value="TreeGrafter"/>
</dbReference>
<dbReference type="PANTHER" id="PTHR13465">
    <property type="entry name" value="UPF0183 PROTEIN"/>
    <property type="match status" value="1"/>
</dbReference>
<comment type="similarity">
    <text evidence="1">Belongs to the PHAF1 family.</text>
</comment>
<dbReference type="InterPro" id="IPR039156">
    <property type="entry name" value="PHAF1/BROMI"/>
</dbReference>
<proteinExistence type="inferred from homology"/>
<keyword evidence="4" id="KW-1185">Reference proteome</keyword>
<feature type="region of interest" description="Disordered" evidence="2">
    <location>
        <begin position="310"/>
        <end position="353"/>
    </location>
</feature>
<dbReference type="InterPro" id="IPR005373">
    <property type="entry name" value="PHAF1"/>
</dbReference>
<comment type="caution">
    <text evidence="3">The sequence shown here is derived from an EMBL/GenBank/DDBJ whole genome shotgun (WGS) entry which is preliminary data.</text>
</comment>
<dbReference type="PANTHER" id="PTHR13465:SF2">
    <property type="entry name" value="PHAGOSOME ASSEMBLY FACTOR 1"/>
    <property type="match status" value="1"/>
</dbReference>
<sequence>MIPRYDVVPTESVGPFQLGDSLWHVLEILRLSKVHYPKVEVAWDADNAAKSAVTIHLPHLDLYFPASIHQTLTLILISSLADVVLLYSDRVLSSATERLTRARVAKLLGPTHAGGSSGKISYPGIEFDFGSGSLSGREDRVQRIKLSPREDDSEMVTINPIVSCVLRPGKGVTIFLPDPLDITIGKTTAVDLRTDLGTPTGKYWKSDDRLARMWGSAGSIELKDGYRFWNYFQYGLDFLLDPDSVVCKIICHSNLPGTPLFQRYARCPWTLPSSIGDLTFDSPIVSFRSNLSAKAHASYVDEVRLSVPDKSVRPVSPGSTSSKGSESGKVSAKRTESTKSTAMKKKAQSQPGRAEVIDWKEDIMVLDRLSEEGYEGVNGVSWALTESSLKRTKPAAGYVPS</sequence>